<evidence type="ECO:0000313" key="3">
    <source>
        <dbReference type="EnsemblPlants" id="KEH35762"/>
    </source>
</evidence>
<dbReference type="HOGENOM" id="CLU_1410732_0_0_1"/>
<keyword evidence="1" id="KW-1133">Transmembrane helix</keyword>
<keyword evidence="1 2" id="KW-0812">Transmembrane</keyword>
<gene>
    <name evidence="2" type="ordered locus">MTR_3g102490</name>
</gene>
<accession>A0A072V1Q7</accession>
<evidence type="ECO:0000313" key="4">
    <source>
        <dbReference type="Proteomes" id="UP000002051"/>
    </source>
</evidence>
<proteinExistence type="predicted"/>
<keyword evidence="1" id="KW-0472">Membrane</keyword>
<reference evidence="2 4" key="2">
    <citation type="journal article" date="2014" name="BMC Genomics">
        <title>An improved genome release (version Mt4.0) for the model legume Medicago truncatula.</title>
        <authorList>
            <person name="Tang H."/>
            <person name="Krishnakumar V."/>
            <person name="Bidwell S."/>
            <person name="Rosen B."/>
            <person name="Chan A."/>
            <person name="Zhou S."/>
            <person name="Gentzbittel L."/>
            <person name="Childs K.L."/>
            <person name="Yandell M."/>
            <person name="Gundlach H."/>
            <person name="Mayer K.F."/>
            <person name="Schwartz D.C."/>
            <person name="Town C.D."/>
        </authorList>
    </citation>
    <scope>GENOME REANNOTATION</scope>
    <source>
        <strain evidence="2">A17</strain>
        <strain evidence="3 4">cv. Jemalong A17</strain>
    </source>
</reference>
<keyword evidence="4" id="KW-1185">Reference proteome</keyword>
<reference evidence="2 4" key="1">
    <citation type="journal article" date="2011" name="Nature">
        <title>The Medicago genome provides insight into the evolution of rhizobial symbioses.</title>
        <authorList>
            <person name="Young N.D."/>
            <person name="Debelle F."/>
            <person name="Oldroyd G.E."/>
            <person name="Geurts R."/>
            <person name="Cannon S.B."/>
            <person name="Udvardi M.K."/>
            <person name="Benedito V.A."/>
            <person name="Mayer K.F."/>
            <person name="Gouzy J."/>
            <person name="Schoof H."/>
            <person name="Van de Peer Y."/>
            <person name="Proost S."/>
            <person name="Cook D.R."/>
            <person name="Meyers B.C."/>
            <person name="Spannagl M."/>
            <person name="Cheung F."/>
            <person name="De Mita S."/>
            <person name="Krishnakumar V."/>
            <person name="Gundlach H."/>
            <person name="Zhou S."/>
            <person name="Mudge J."/>
            <person name="Bharti A.K."/>
            <person name="Murray J.D."/>
            <person name="Naoumkina M.A."/>
            <person name="Rosen B."/>
            <person name="Silverstein K.A."/>
            <person name="Tang H."/>
            <person name="Rombauts S."/>
            <person name="Zhao P.X."/>
            <person name="Zhou P."/>
            <person name="Barbe V."/>
            <person name="Bardou P."/>
            <person name="Bechner M."/>
            <person name="Bellec A."/>
            <person name="Berger A."/>
            <person name="Berges H."/>
            <person name="Bidwell S."/>
            <person name="Bisseling T."/>
            <person name="Choisne N."/>
            <person name="Couloux A."/>
            <person name="Denny R."/>
            <person name="Deshpande S."/>
            <person name="Dai X."/>
            <person name="Doyle J.J."/>
            <person name="Dudez A.M."/>
            <person name="Farmer A.D."/>
            <person name="Fouteau S."/>
            <person name="Franken C."/>
            <person name="Gibelin C."/>
            <person name="Gish J."/>
            <person name="Goldstein S."/>
            <person name="Gonzalez A.J."/>
            <person name="Green P.J."/>
            <person name="Hallab A."/>
            <person name="Hartog M."/>
            <person name="Hua A."/>
            <person name="Humphray S.J."/>
            <person name="Jeong D.H."/>
            <person name="Jing Y."/>
            <person name="Jocker A."/>
            <person name="Kenton S.M."/>
            <person name="Kim D.J."/>
            <person name="Klee K."/>
            <person name="Lai H."/>
            <person name="Lang C."/>
            <person name="Lin S."/>
            <person name="Macmil S.L."/>
            <person name="Magdelenat G."/>
            <person name="Matthews L."/>
            <person name="McCorrison J."/>
            <person name="Monaghan E.L."/>
            <person name="Mun J.H."/>
            <person name="Najar F.Z."/>
            <person name="Nicholson C."/>
            <person name="Noirot C."/>
            <person name="O'Bleness M."/>
            <person name="Paule C.R."/>
            <person name="Poulain J."/>
            <person name="Prion F."/>
            <person name="Qin B."/>
            <person name="Qu C."/>
            <person name="Retzel E.F."/>
            <person name="Riddle C."/>
            <person name="Sallet E."/>
            <person name="Samain S."/>
            <person name="Samson N."/>
            <person name="Sanders I."/>
            <person name="Saurat O."/>
            <person name="Scarpelli C."/>
            <person name="Schiex T."/>
            <person name="Segurens B."/>
            <person name="Severin A.J."/>
            <person name="Sherrier D.J."/>
            <person name="Shi R."/>
            <person name="Sims S."/>
            <person name="Singer S.R."/>
            <person name="Sinharoy S."/>
            <person name="Sterck L."/>
            <person name="Viollet A."/>
            <person name="Wang B.B."/>
            <person name="Wang K."/>
            <person name="Wang M."/>
            <person name="Wang X."/>
            <person name="Warfsmann J."/>
            <person name="Weissenbach J."/>
            <person name="White D.D."/>
            <person name="White J.D."/>
            <person name="Wiley G.B."/>
            <person name="Wincker P."/>
            <person name="Xing Y."/>
            <person name="Yang L."/>
            <person name="Yao Z."/>
            <person name="Ying F."/>
            <person name="Zhai J."/>
            <person name="Zhou L."/>
            <person name="Zuber A."/>
            <person name="Denarie J."/>
            <person name="Dixon R.A."/>
            <person name="May G.D."/>
            <person name="Schwartz D.C."/>
            <person name="Rogers J."/>
            <person name="Quetier F."/>
            <person name="Town C.D."/>
            <person name="Roe B.A."/>
        </authorList>
    </citation>
    <scope>NUCLEOTIDE SEQUENCE [LARGE SCALE GENOMIC DNA]</scope>
    <source>
        <strain evidence="2">A17</strain>
        <strain evidence="3 4">cv. Jemalong A17</strain>
    </source>
</reference>
<dbReference type="EMBL" id="CM001219">
    <property type="protein sequence ID" value="KEH35762.1"/>
    <property type="molecule type" value="Genomic_DNA"/>
</dbReference>
<sequence length="193" mass="20788">MTGLAMQMRITLPNILSWRSVQDFQNYVLSLKFKTSDLSLKFLPETNTSSLLLQTFPLRCNSDGGDAMRSFLHTTFKPFNPFWVGFFINFNLVSPLKADGGFVGGSVSHGGFVVGGGVTPPSSASPVWIQISPPFLSYPTLLFLVVVVSGGGAMGGFVLCNTPFLVETLSGVLVVFSVEVVMTLRGVVLVWVG</sequence>
<feature type="transmembrane region" description="Helical" evidence="1">
    <location>
        <begin position="141"/>
        <end position="166"/>
    </location>
</feature>
<protein>
    <submittedName>
        <fullName evidence="2">Transmembrane protein, putative</fullName>
    </submittedName>
</protein>
<organism evidence="2 4">
    <name type="scientific">Medicago truncatula</name>
    <name type="common">Barrel medic</name>
    <name type="synonym">Medicago tribuloides</name>
    <dbReference type="NCBI Taxonomy" id="3880"/>
    <lineage>
        <taxon>Eukaryota</taxon>
        <taxon>Viridiplantae</taxon>
        <taxon>Streptophyta</taxon>
        <taxon>Embryophyta</taxon>
        <taxon>Tracheophyta</taxon>
        <taxon>Spermatophyta</taxon>
        <taxon>Magnoliopsida</taxon>
        <taxon>eudicotyledons</taxon>
        <taxon>Gunneridae</taxon>
        <taxon>Pentapetalae</taxon>
        <taxon>rosids</taxon>
        <taxon>fabids</taxon>
        <taxon>Fabales</taxon>
        <taxon>Fabaceae</taxon>
        <taxon>Papilionoideae</taxon>
        <taxon>50 kb inversion clade</taxon>
        <taxon>NPAAA clade</taxon>
        <taxon>Hologalegina</taxon>
        <taxon>IRL clade</taxon>
        <taxon>Trifolieae</taxon>
        <taxon>Medicago</taxon>
    </lineage>
</organism>
<dbReference type="Proteomes" id="UP000002051">
    <property type="component" value="Chromosome 3"/>
</dbReference>
<name>A0A072V1Q7_MEDTR</name>
<evidence type="ECO:0000256" key="1">
    <source>
        <dbReference type="SAM" id="Phobius"/>
    </source>
</evidence>
<reference evidence="3" key="3">
    <citation type="submission" date="2015-04" db="UniProtKB">
        <authorList>
            <consortium name="EnsemblPlants"/>
        </authorList>
    </citation>
    <scope>IDENTIFICATION</scope>
    <source>
        <strain evidence="3">cv. Jemalong A17</strain>
    </source>
</reference>
<dbReference type="EnsemblPlants" id="KEH35762">
    <property type="protein sequence ID" value="KEH35762"/>
    <property type="gene ID" value="MTR_3g102490"/>
</dbReference>
<dbReference type="AlphaFoldDB" id="A0A072V1Q7"/>
<feature type="transmembrane region" description="Helical" evidence="1">
    <location>
        <begin position="172"/>
        <end position="192"/>
    </location>
</feature>
<evidence type="ECO:0000313" key="2">
    <source>
        <dbReference type="EMBL" id="KEH35762.1"/>
    </source>
</evidence>